<dbReference type="SUPFAM" id="SSF103506">
    <property type="entry name" value="Mitochondrial carrier"/>
    <property type="match status" value="1"/>
</dbReference>
<evidence type="ECO:0000256" key="4">
    <source>
        <dbReference type="ARBA" id="ARBA00022692"/>
    </source>
</evidence>
<proteinExistence type="inferred from homology"/>
<feature type="repeat" description="Solcar" evidence="10">
    <location>
        <begin position="127"/>
        <end position="207"/>
    </location>
</feature>
<dbReference type="Proteomes" id="UP000187455">
    <property type="component" value="Unassembled WGS sequence"/>
</dbReference>
<feature type="repeat" description="Solcar" evidence="10">
    <location>
        <begin position="220"/>
        <end position="302"/>
    </location>
</feature>
<dbReference type="GO" id="GO:0005743">
    <property type="term" value="C:mitochondrial inner membrane"/>
    <property type="evidence" value="ECO:0007669"/>
    <property type="project" value="UniProtKB-SubCell"/>
</dbReference>
<keyword evidence="5" id="KW-0677">Repeat</keyword>
<dbReference type="OrthoDB" id="409947at2759"/>
<evidence type="ECO:0000256" key="5">
    <source>
        <dbReference type="ARBA" id="ARBA00022737"/>
    </source>
</evidence>
<evidence type="ECO:0000256" key="9">
    <source>
        <dbReference type="ARBA" id="ARBA00023136"/>
    </source>
</evidence>
<dbReference type="InterPro" id="IPR018108">
    <property type="entry name" value="MCP_transmembrane"/>
</dbReference>
<comment type="similarity">
    <text evidence="2 11">Belongs to the mitochondrial carrier (TC 2.A.29) family.</text>
</comment>
<dbReference type="GO" id="GO:0001409">
    <property type="term" value="F:guanine nucleotide transmembrane transporter activity"/>
    <property type="evidence" value="ECO:0007669"/>
    <property type="project" value="TreeGrafter"/>
</dbReference>
<keyword evidence="6" id="KW-0999">Mitochondrion inner membrane</keyword>
<reference evidence="12 13" key="1">
    <citation type="journal article" date="2016" name="Mol. Biol. Evol.">
        <title>Genome-Wide Survey of Gut Fungi (Harpellales) Reveals the First Horizontally Transferred Ubiquitin Gene from a Mosquito Host.</title>
        <authorList>
            <person name="Wang Y."/>
            <person name="White M.M."/>
            <person name="Kvist S."/>
            <person name="Moncalvo J.M."/>
        </authorList>
    </citation>
    <scope>NUCLEOTIDE SEQUENCE [LARGE SCALE GENOMIC DNA]</scope>
    <source>
        <strain evidence="12 13">ALG-7-W6</strain>
    </source>
</reference>
<dbReference type="EMBL" id="LSSL01000835">
    <property type="protein sequence ID" value="OLY83582.1"/>
    <property type="molecule type" value="Genomic_DNA"/>
</dbReference>
<evidence type="ECO:0000256" key="2">
    <source>
        <dbReference type="ARBA" id="ARBA00006375"/>
    </source>
</evidence>
<evidence type="ECO:0000313" key="12">
    <source>
        <dbReference type="EMBL" id="OLY83582.1"/>
    </source>
</evidence>
<dbReference type="Pfam" id="PF00153">
    <property type="entry name" value="Mito_carr"/>
    <property type="match status" value="2"/>
</dbReference>
<accession>A0A1R0H330</accession>
<keyword evidence="9 10" id="KW-0472">Membrane</keyword>
<dbReference type="InterPro" id="IPR023395">
    <property type="entry name" value="MCP_dom_sf"/>
</dbReference>
<dbReference type="FunFam" id="1.50.40.10:FF:000010">
    <property type="entry name" value="Probable YHM1 (Mitochondrial carrier)"/>
    <property type="match status" value="1"/>
</dbReference>
<name>A0A1R0H330_9FUNG</name>
<evidence type="ECO:0000256" key="8">
    <source>
        <dbReference type="ARBA" id="ARBA00023128"/>
    </source>
</evidence>
<evidence type="ECO:0000256" key="11">
    <source>
        <dbReference type="RuleBase" id="RU000488"/>
    </source>
</evidence>
<sequence>MATSTKQKSESGIARLVGSGAAGISELVLFHPVDTIAKRLMTNPTKIFGSGIPFNQGVENLNRVLFKDAATKGVGRRFLSLFPGMGYAAGYKILQRMYKFGGQPVVRDYLTVRYGTDFSRAFGERNGKAILHASAGSLIGIGEVVLLPLDVLKIKRQTNPEAFKGRSFLKIIRDEGTGLYRGASWTVARNAPGSFALFGGSAAVKEYFFGLEDYNKATFFQNFVSSIGGAVASITVSAPLDVIKTRIQSKSFGNTDSGFYILREMLKNEGFGALFKGLVPKILVVGPKLIFSFTVAQHLIPKIDTLFSK</sequence>
<dbReference type="Gene3D" id="1.50.40.10">
    <property type="entry name" value="Mitochondrial carrier domain"/>
    <property type="match status" value="1"/>
</dbReference>
<dbReference type="PROSITE" id="PS50920">
    <property type="entry name" value="SOLCAR"/>
    <property type="match status" value="2"/>
</dbReference>
<comment type="subcellular location">
    <subcellularLocation>
        <location evidence="1">Mitochondrion inner membrane</location>
        <topology evidence="1">Multi-pass membrane protein</topology>
    </subcellularLocation>
</comment>
<keyword evidence="13" id="KW-1185">Reference proteome</keyword>
<evidence type="ECO:0000256" key="7">
    <source>
        <dbReference type="ARBA" id="ARBA00022989"/>
    </source>
</evidence>
<evidence type="ECO:0000256" key="6">
    <source>
        <dbReference type="ARBA" id="ARBA00022792"/>
    </source>
</evidence>
<comment type="caution">
    <text evidence="12">The sequence shown here is derived from an EMBL/GenBank/DDBJ whole genome shotgun (WGS) entry which is preliminary data.</text>
</comment>
<evidence type="ECO:0000256" key="3">
    <source>
        <dbReference type="ARBA" id="ARBA00022448"/>
    </source>
</evidence>
<keyword evidence="3 11" id="KW-0813">Transport</keyword>
<gene>
    <name evidence="12" type="ORF">AYI68_g2276</name>
</gene>
<dbReference type="InterPro" id="IPR053042">
    <property type="entry name" value="Mito_GTP/GDP_Carrier"/>
</dbReference>
<protein>
    <submittedName>
        <fullName evidence="12">Mitochondrial GTP/GDP carrier protein 1</fullName>
    </submittedName>
</protein>
<evidence type="ECO:0000256" key="10">
    <source>
        <dbReference type="PROSITE-ProRule" id="PRU00282"/>
    </source>
</evidence>
<dbReference type="AlphaFoldDB" id="A0A1R0H330"/>
<dbReference type="PANTHER" id="PTHR46974:SF1">
    <property type="entry name" value="MITOCHONDRIAL GTP_GDP CARRIER PROTEIN 1"/>
    <property type="match status" value="1"/>
</dbReference>
<evidence type="ECO:0000313" key="13">
    <source>
        <dbReference type="Proteomes" id="UP000187455"/>
    </source>
</evidence>
<evidence type="ECO:0000256" key="1">
    <source>
        <dbReference type="ARBA" id="ARBA00004448"/>
    </source>
</evidence>
<keyword evidence="7" id="KW-1133">Transmembrane helix</keyword>
<dbReference type="PANTHER" id="PTHR46974">
    <property type="entry name" value="MITOCHONDRIAL GTP/GDP CARRIER PROTEIN 1"/>
    <property type="match status" value="1"/>
</dbReference>
<keyword evidence="4 10" id="KW-0812">Transmembrane</keyword>
<keyword evidence="8" id="KW-0496">Mitochondrion</keyword>
<organism evidence="12 13">
    <name type="scientific">Smittium mucronatum</name>
    <dbReference type="NCBI Taxonomy" id="133383"/>
    <lineage>
        <taxon>Eukaryota</taxon>
        <taxon>Fungi</taxon>
        <taxon>Fungi incertae sedis</taxon>
        <taxon>Zoopagomycota</taxon>
        <taxon>Kickxellomycotina</taxon>
        <taxon>Harpellomycetes</taxon>
        <taxon>Harpellales</taxon>
        <taxon>Legeriomycetaceae</taxon>
        <taxon>Smittium</taxon>
    </lineage>
</organism>